<dbReference type="Pfam" id="PF17149">
    <property type="entry name" value="CHASE5"/>
    <property type="match status" value="1"/>
</dbReference>
<proteinExistence type="predicted"/>
<keyword evidence="6" id="KW-0418">Kinase</keyword>
<name>E8MB96_PHOS4</name>
<dbReference type="OrthoDB" id="1931120at2"/>
<feature type="domain" description="Histidine kinase" evidence="5">
    <location>
        <begin position="407"/>
        <end position="638"/>
    </location>
</feature>
<dbReference type="GeneID" id="95570825"/>
<evidence type="ECO:0000259" key="5">
    <source>
        <dbReference type="PROSITE" id="PS50109"/>
    </source>
</evidence>
<dbReference type="RefSeq" id="WP_008079993.1">
    <property type="nucleotide sequence ID" value="NZ_AEVT01000099.1"/>
</dbReference>
<dbReference type="AlphaFoldDB" id="E8MB96"/>
<dbReference type="InterPro" id="IPR036890">
    <property type="entry name" value="HATPase_C_sf"/>
</dbReference>
<dbReference type="SUPFAM" id="SSF55874">
    <property type="entry name" value="ATPase domain of HSP90 chaperone/DNA topoisomerase II/histidine kinase"/>
    <property type="match status" value="1"/>
</dbReference>
<dbReference type="PANTHER" id="PTHR43065">
    <property type="entry name" value="SENSOR HISTIDINE KINASE"/>
    <property type="match status" value="1"/>
</dbReference>
<dbReference type="GO" id="GO:0004673">
    <property type="term" value="F:protein histidine kinase activity"/>
    <property type="evidence" value="ECO:0007669"/>
    <property type="project" value="UniProtKB-EC"/>
</dbReference>
<dbReference type="Proteomes" id="UP000006228">
    <property type="component" value="Unassembled WGS sequence"/>
</dbReference>
<evidence type="ECO:0000256" key="3">
    <source>
        <dbReference type="SAM" id="Coils"/>
    </source>
</evidence>
<dbReference type="SMART" id="SM00387">
    <property type="entry name" value="HATPase_c"/>
    <property type="match status" value="1"/>
</dbReference>
<dbReference type="PROSITE" id="PS50109">
    <property type="entry name" value="HIS_KIN"/>
    <property type="match status" value="1"/>
</dbReference>
<keyword evidence="6" id="KW-0808">Transferase</keyword>
<reference evidence="6 7" key="1">
    <citation type="journal article" date="2012" name="Int. J. Syst. Evol. Microbiol.">
        <title>Vibrio caribbeanicus sp. nov., isolated from the marine sponge Scleritoderma cyanea.</title>
        <authorList>
            <person name="Hoffmann M."/>
            <person name="Monday S.R."/>
            <person name="Allard M.W."/>
            <person name="Strain E.A."/>
            <person name="Whittaker P."/>
            <person name="Naum M."/>
            <person name="McCarthy P.J."/>
            <person name="Lopez J.V."/>
            <person name="Fischer M."/>
            <person name="Brown E.W."/>
        </authorList>
    </citation>
    <scope>NUCLEOTIDE SEQUENCE [LARGE SCALE GENOMIC DNA]</scope>
    <source>
        <strain evidence="7">DSMZ 21326</strain>
    </source>
</reference>
<dbReference type="PANTHER" id="PTHR43065:SF42">
    <property type="entry name" value="TWO-COMPONENT SENSOR PPRA"/>
    <property type="match status" value="1"/>
</dbReference>
<dbReference type="CDD" id="cd00075">
    <property type="entry name" value="HATPase"/>
    <property type="match status" value="1"/>
</dbReference>
<keyword evidence="4" id="KW-1133">Transmembrane helix</keyword>
<evidence type="ECO:0000256" key="2">
    <source>
        <dbReference type="ARBA" id="ARBA00012438"/>
    </source>
</evidence>
<dbReference type="Gene3D" id="1.10.287.130">
    <property type="match status" value="1"/>
</dbReference>
<keyword evidence="3" id="KW-0175">Coiled coil</keyword>
<dbReference type="eggNOG" id="COG4191">
    <property type="taxonomic scope" value="Bacteria"/>
</dbReference>
<gene>
    <name evidence="6" type="ORF">VISI1226_03525</name>
</gene>
<dbReference type="EMBL" id="AEVT01000099">
    <property type="protein sequence ID" value="EGA68679.1"/>
    <property type="molecule type" value="Genomic_DNA"/>
</dbReference>
<dbReference type="InterPro" id="IPR003594">
    <property type="entry name" value="HATPase_dom"/>
</dbReference>
<organism evidence="6 7">
    <name type="scientific">Vibrio sinaloensis DSM 21326</name>
    <dbReference type="NCBI Taxonomy" id="945550"/>
    <lineage>
        <taxon>Bacteria</taxon>
        <taxon>Pseudomonadati</taxon>
        <taxon>Pseudomonadota</taxon>
        <taxon>Gammaproteobacteria</taxon>
        <taxon>Vibrionales</taxon>
        <taxon>Vibrionaceae</taxon>
        <taxon>Vibrio</taxon>
        <taxon>Vibrio oreintalis group</taxon>
    </lineage>
</organism>
<sequence>MSRTKQFEESINNPFFSRIGRRIILIMILLSGTVTLFTTLVQLSWDYKEQFNSIDQRQLEIKSVHAPLVAASLWSFDLVSLQQRLDGLVNLPKIAYLRVDSDDYKFEAGTPVTQSVVVSQYPLLHLDPQTNSSEEIGQIYVESNAQEVYDYLIRQFVYTLLLNMFRTLVVCAIVLMVFHRSINRRIFAIAKYLRSYNPRHPAEALELEHNYWVAEKEDELDWLGDETNKITANVSTLYQTIRQEQLRLNDFALVSSDWLWETDENGYLLYCSETMKTALSIEDNSKPLLRDVAGLAECYQLKQHLQRRSDFARCEEQITMNCITYYLMFQAKAHFKDDKFLGFRGTAINITELKQTQIELEELNQNLERTVAERTVDLKQSMDQLQSAQQQLVEQEKLAALGGLVAGVAHEVNTPLGIAVTATSVIREATQELNLAFSNQTLTSSQFDTVMGRVAEGSEMLESNLNRAAKLIRDFKQTAVDQVSESRSAFNVLQVLDALVASLHPETRKIPVTPQLNGDQTLHMNSLPGVLTQVVSNLILNSVNHAFTDQPQPSINISVSDNDDSLLLEYRDNGCGVDKSLHHKIFEPFFTSKRGKGGSGLGLNLVFNLVTQKLKGQLTFDSEPNEGVYYRITLPKELPSDATPEHNHDFHI</sequence>
<evidence type="ECO:0000313" key="6">
    <source>
        <dbReference type="EMBL" id="EGA68679.1"/>
    </source>
</evidence>
<protein>
    <recommendedName>
        <fullName evidence="2">histidine kinase</fullName>
        <ecNumber evidence="2">2.7.13.3</ecNumber>
    </recommendedName>
</protein>
<dbReference type="Gene3D" id="3.30.565.10">
    <property type="entry name" value="Histidine kinase-like ATPase, C-terminal domain"/>
    <property type="match status" value="1"/>
</dbReference>
<evidence type="ECO:0000256" key="1">
    <source>
        <dbReference type="ARBA" id="ARBA00000085"/>
    </source>
</evidence>
<dbReference type="InterPro" id="IPR004358">
    <property type="entry name" value="Sig_transdc_His_kin-like_C"/>
</dbReference>
<keyword evidence="4" id="KW-0812">Transmembrane</keyword>
<evidence type="ECO:0000256" key="4">
    <source>
        <dbReference type="SAM" id="Phobius"/>
    </source>
</evidence>
<comment type="catalytic activity">
    <reaction evidence="1">
        <text>ATP + protein L-histidine = ADP + protein N-phospho-L-histidine.</text>
        <dbReference type="EC" id="2.7.13.3"/>
    </reaction>
</comment>
<dbReference type="Pfam" id="PF02518">
    <property type="entry name" value="HATPase_c"/>
    <property type="match status" value="1"/>
</dbReference>
<dbReference type="InterPro" id="IPR005467">
    <property type="entry name" value="His_kinase_dom"/>
</dbReference>
<dbReference type="PRINTS" id="PR00344">
    <property type="entry name" value="BCTRLSENSOR"/>
</dbReference>
<dbReference type="InterPro" id="IPR033414">
    <property type="entry name" value="Sensor_dom"/>
</dbReference>
<feature type="coiled-coil region" evidence="3">
    <location>
        <begin position="350"/>
        <end position="398"/>
    </location>
</feature>
<feature type="transmembrane region" description="Helical" evidence="4">
    <location>
        <begin position="23"/>
        <end position="45"/>
    </location>
</feature>
<comment type="caution">
    <text evidence="6">The sequence shown here is derived from an EMBL/GenBank/DDBJ whole genome shotgun (WGS) entry which is preliminary data.</text>
</comment>
<keyword evidence="4" id="KW-0472">Membrane</keyword>
<accession>E8MB96</accession>
<evidence type="ECO:0000313" key="7">
    <source>
        <dbReference type="Proteomes" id="UP000006228"/>
    </source>
</evidence>
<feature type="transmembrane region" description="Helical" evidence="4">
    <location>
        <begin position="156"/>
        <end position="178"/>
    </location>
</feature>
<dbReference type="EC" id="2.7.13.3" evidence="2"/>